<organism evidence="2 3">
    <name type="scientific">Prunus armeniaca</name>
    <name type="common">Apricot</name>
    <name type="synonym">Armeniaca vulgaris</name>
    <dbReference type="NCBI Taxonomy" id="36596"/>
    <lineage>
        <taxon>Eukaryota</taxon>
        <taxon>Viridiplantae</taxon>
        <taxon>Streptophyta</taxon>
        <taxon>Embryophyta</taxon>
        <taxon>Tracheophyta</taxon>
        <taxon>Spermatophyta</taxon>
        <taxon>Magnoliopsida</taxon>
        <taxon>eudicotyledons</taxon>
        <taxon>Gunneridae</taxon>
        <taxon>Pentapetalae</taxon>
        <taxon>rosids</taxon>
        <taxon>fabids</taxon>
        <taxon>Rosales</taxon>
        <taxon>Rosaceae</taxon>
        <taxon>Amygdaloideae</taxon>
        <taxon>Amygdaleae</taxon>
        <taxon>Prunus</taxon>
    </lineage>
</organism>
<name>A0A6J5WSU3_PRUAR</name>
<proteinExistence type="predicted"/>
<dbReference type="EMBL" id="CAEKKB010000003">
    <property type="protein sequence ID" value="CAB4304529.1"/>
    <property type="molecule type" value="Genomic_DNA"/>
</dbReference>
<feature type="region of interest" description="Disordered" evidence="1">
    <location>
        <begin position="115"/>
        <end position="147"/>
    </location>
</feature>
<dbReference type="Proteomes" id="UP000507245">
    <property type="component" value="Unassembled WGS sequence"/>
</dbReference>
<dbReference type="AlphaFoldDB" id="A0A6J5WSU3"/>
<evidence type="ECO:0000256" key="1">
    <source>
        <dbReference type="SAM" id="MobiDB-lite"/>
    </source>
</evidence>
<accession>A0A6J5WSU3</accession>
<protein>
    <submittedName>
        <fullName evidence="2">Uncharacterized protein</fullName>
    </submittedName>
</protein>
<keyword evidence="3" id="KW-1185">Reference proteome</keyword>
<sequence>MVNHDKIPLGDILYNAILGKTIGHGTKHKGTLVFPCLIQRLCEKNGVAFLDSDQWHPPIAPYGKASAALSQRVSRTFLTSVSSSSENASLRAQLAAKEEYIQHLLTLIPSTSIPAPPAAAAAADPQPAPATDEDSDDSVDSGGSLIF</sequence>
<evidence type="ECO:0000313" key="3">
    <source>
        <dbReference type="Proteomes" id="UP000507245"/>
    </source>
</evidence>
<gene>
    <name evidence="2" type="ORF">ORAREDHAP_LOCUS22156</name>
</gene>
<reference evidence="3" key="1">
    <citation type="journal article" date="2020" name="Genome Biol.">
        <title>Gamete binning: chromosome-level and haplotype-resolved genome assembly enabled by high-throughput single-cell sequencing of gamete genomes.</title>
        <authorList>
            <person name="Campoy J.A."/>
            <person name="Sun H."/>
            <person name="Goel M."/>
            <person name="Jiao W.-B."/>
            <person name="Folz-Donahue K."/>
            <person name="Wang N."/>
            <person name="Rubio M."/>
            <person name="Liu C."/>
            <person name="Kukat C."/>
            <person name="Ruiz D."/>
            <person name="Huettel B."/>
            <person name="Schneeberger K."/>
        </authorList>
    </citation>
    <scope>NUCLEOTIDE SEQUENCE [LARGE SCALE GENOMIC DNA]</scope>
    <source>
        <strain evidence="3">cv. Rojo Pasion</strain>
    </source>
</reference>
<evidence type="ECO:0000313" key="2">
    <source>
        <dbReference type="EMBL" id="CAB4304529.1"/>
    </source>
</evidence>